<keyword evidence="1" id="KW-0472">Membrane</keyword>
<reference evidence="3" key="1">
    <citation type="submission" date="2016-10" db="EMBL/GenBank/DDBJ databases">
        <authorList>
            <person name="Varghese N."/>
            <person name="Submissions S."/>
        </authorList>
    </citation>
    <scope>NUCLEOTIDE SEQUENCE [LARGE SCALE GENOMIC DNA]</scope>
    <source>
        <strain evidence="3">DSM 24767</strain>
    </source>
</reference>
<dbReference type="Proteomes" id="UP000198848">
    <property type="component" value="Unassembled WGS sequence"/>
</dbReference>
<dbReference type="AlphaFoldDB" id="A0A1H1GV38"/>
<gene>
    <name evidence="2" type="ORF">SAMN04489842_2629</name>
</gene>
<proteinExistence type="predicted"/>
<organism evidence="2 3">
    <name type="scientific">Natronobacterium texcoconense</name>
    <dbReference type="NCBI Taxonomy" id="1095778"/>
    <lineage>
        <taxon>Archaea</taxon>
        <taxon>Methanobacteriati</taxon>
        <taxon>Methanobacteriota</taxon>
        <taxon>Stenosarchaea group</taxon>
        <taxon>Halobacteria</taxon>
        <taxon>Halobacteriales</taxon>
        <taxon>Natrialbaceae</taxon>
        <taxon>Natronobacterium</taxon>
    </lineage>
</organism>
<dbReference type="EMBL" id="FNLC01000002">
    <property type="protein sequence ID" value="SDR17064.1"/>
    <property type="molecule type" value="Genomic_DNA"/>
</dbReference>
<keyword evidence="1" id="KW-1133">Transmembrane helix</keyword>
<name>A0A1H1GV38_NATTX</name>
<sequence length="38" mass="4245">MSLAEAIALALIVVVGVIFAVIKVLQIRYLNRYQPDDE</sequence>
<evidence type="ECO:0000313" key="2">
    <source>
        <dbReference type="EMBL" id="SDR17064.1"/>
    </source>
</evidence>
<evidence type="ECO:0000313" key="3">
    <source>
        <dbReference type="Proteomes" id="UP000198848"/>
    </source>
</evidence>
<keyword evidence="1" id="KW-0812">Transmembrane</keyword>
<protein>
    <submittedName>
        <fullName evidence="2">Uncharacterized protein</fullName>
    </submittedName>
</protein>
<evidence type="ECO:0000256" key="1">
    <source>
        <dbReference type="SAM" id="Phobius"/>
    </source>
</evidence>
<accession>A0A1H1GV38</accession>
<keyword evidence="3" id="KW-1185">Reference proteome</keyword>
<feature type="transmembrane region" description="Helical" evidence="1">
    <location>
        <begin position="6"/>
        <end position="25"/>
    </location>
</feature>